<protein>
    <submittedName>
        <fullName evidence="1">Uncharacterized protein</fullName>
    </submittedName>
</protein>
<gene>
    <name evidence="1" type="ORF">AAF712_011066</name>
</gene>
<organism evidence="1 2">
    <name type="scientific">Marasmius tenuissimus</name>
    <dbReference type="NCBI Taxonomy" id="585030"/>
    <lineage>
        <taxon>Eukaryota</taxon>
        <taxon>Fungi</taxon>
        <taxon>Dikarya</taxon>
        <taxon>Basidiomycota</taxon>
        <taxon>Agaricomycotina</taxon>
        <taxon>Agaricomycetes</taxon>
        <taxon>Agaricomycetidae</taxon>
        <taxon>Agaricales</taxon>
        <taxon>Marasmiineae</taxon>
        <taxon>Marasmiaceae</taxon>
        <taxon>Marasmius</taxon>
    </lineage>
</organism>
<dbReference type="Proteomes" id="UP001437256">
    <property type="component" value="Unassembled WGS sequence"/>
</dbReference>
<evidence type="ECO:0000313" key="2">
    <source>
        <dbReference type="Proteomes" id="UP001437256"/>
    </source>
</evidence>
<sequence length="67" mass="7506">MEVTFDNKSDVLSAKLHTTLDAVIYTLETTYVFCPSSGTSTIGAINRREKTIEVNDVRKKVGDLKKR</sequence>
<proteinExistence type="predicted"/>
<dbReference type="EMBL" id="JBBXMP010000115">
    <property type="protein sequence ID" value="KAL0062066.1"/>
    <property type="molecule type" value="Genomic_DNA"/>
</dbReference>
<reference evidence="1 2" key="1">
    <citation type="submission" date="2024-05" db="EMBL/GenBank/DDBJ databases">
        <title>A draft genome resource for the thread blight pathogen Marasmius tenuissimus strain MS-2.</title>
        <authorList>
            <person name="Yulfo-Soto G.E."/>
            <person name="Baruah I.K."/>
            <person name="Amoako-Attah I."/>
            <person name="Bukari Y."/>
            <person name="Meinhardt L.W."/>
            <person name="Bailey B.A."/>
            <person name="Cohen S.P."/>
        </authorList>
    </citation>
    <scope>NUCLEOTIDE SEQUENCE [LARGE SCALE GENOMIC DNA]</scope>
    <source>
        <strain evidence="1 2">MS-2</strain>
    </source>
</reference>
<name>A0ABR2ZKG8_9AGAR</name>
<comment type="caution">
    <text evidence="1">The sequence shown here is derived from an EMBL/GenBank/DDBJ whole genome shotgun (WGS) entry which is preliminary data.</text>
</comment>
<accession>A0ABR2ZKG8</accession>
<evidence type="ECO:0000313" key="1">
    <source>
        <dbReference type="EMBL" id="KAL0062066.1"/>
    </source>
</evidence>
<keyword evidence="2" id="KW-1185">Reference proteome</keyword>